<protein>
    <submittedName>
        <fullName evidence="2">Uncharacterized protein</fullName>
    </submittedName>
</protein>
<accession>A0A167JR19</accession>
<dbReference type="EMBL" id="AUXX01000045">
    <property type="protein sequence ID" value="KZN61536.1"/>
    <property type="molecule type" value="Genomic_DNA"/>
</dbReference>
<feature type="transmembrane region" description="Helical" evidence="1">
    <location>
        <begin position="77"/>
        <end position="97"/>
    </location>
</feature>
<feature type="transmembrane region" description="Helical" evidence="1">
    <location>
        <begin position="35"/>
        <end position="57"/>
    </location>
</feature>
<gene>
    <name evidence="2" type="ORF">N478_05535</name>
</gene>
<keyword evidence="1" id="KW-0812">Transmembrane</keyword>
<dbReference type="Proteomes" id="UP000076661">
    <property type="component" value="Unassembled WGS sequence"/>
</dbReference>
<proteinExistence type="predicted"/>
<sequence>MQGTYLFLNFIILTVFVEQELRPMTKSYINLENTVTKLIIVSLPLVLIGLLASFLSLGEQCSNKGTACYISMTILEFPTWIGTFTGVLWGAYLAYSFNRKKQIEDETRKRLEEERDIFYEFYAEYYEAVICFIMLKHKLINAKLDSKVDRAINVEHMPIDYFKEMKFNIHKLNFLINEIKGIEVVIGQLHGLRFRYNQVISLFLVVNENLGKIVETISLCEKNNKDSVLTDKSGRARLDHTFFEHYSKTELSNHFYAFEQLLKFINKLSKDFTRYEEHINLIYEYFKNENGKLSEKIKIKTFLLPHQEEGVIAHEFTVFNPDDFDVEVRAYIERVSKKNIKGYKTNLSYSCVWKL</sequence>
<name>A0A167JR19_9GAMM</name>
<evidence type="ECO:0000313" key="3">
    <source>
        <dbReference type="Proteomes" id="UP000076661"/>
    </source>
</evidence>
<organism evidence="2 3">
    <name type="scientific">Pseudoalteromonas luteoviolacea S4060-1</name>
    <dbReference type="NCBI Taxonomy" id="1365257"/>
    <lineage>
        <taxon>Bacteria</taxon>
        <taxon>Pseudomonadati</taxon>
        <taxon>Pseudomonadota</taxon>
        <taxon>Gammaproteobacteria</taxon>
        <taxon>Alteromonadales</taxon>
        <taxon>Pseudoalteromonadaceae</taxon>
        <taxon>Pseudoalteromonas</taxon>
    </lineage>
</organism>
<keyword evidence="1" id="KW-1133">Transmembrane helix</keyword>
<evidence type="ECO:0000313" key="2">
    <source>
        <dbReference type="EMBL" id="KZN61536.1"/>
    </source>
</evidence>
<evidence type="ECO:0000256" key="1">
    <source>
        <dbReference type="SAM" id="Phobius"/>
    </source>
</evidence>
<dbReference type="PATRIC" id="fig|1365257.3.peg.4425"/>
<dbReference type="AlphaFoldDB" id="A0A167JR19"/>
<comment type="caution">
    <text evidence="2">The sequence shown here is derived from an EMBL/GenBank/DDBJ whole genome shotgun (WGS) entry which is preliminary data.</text>
</comment>
<reference evidence="2 3" key="1">
    <citation type="submission" date="2013-07" db="EMBL/GenBank/DDBJ databases">
        <title>Comparative Genomic and Metabolomic Analysis of Twelve Strains of Pseudoalteromonas luteoviolacea.</title>
        <authorList>
            <person name="Vynne N.G."/>
            <person name="Mansson M."/>
            <person name="Gram L."/>
        </authorList>
    </citation>
    <scope>NUCLEOTIDE SEQUENCE [LARGE SCALE GENOMIC DNA]</scope>
    <source>
        <strain evidence="2 3">S4060-1</strain>
    </source>
</reference>
<keyword evidence="1" id="KW-0472">Membrane</keyword>